<dbReference type="Gene3D" id="3.40.50.880">
    <property type="match status" value="1"/>
</dbReference>
<dbReference type="Pfam" id="PF00117">
    <property type="entry name" value="GATase"/>
    <property type="match status" value="1"/>
</dbReference>
<comment type="caution">
    <text evidence="2">The sequence shown here is derived from an EMBL/GenBank/DDBJ whole genome shotgun (WGS) entry which is preliminary data.</text>
</comment>
<protein>
    <submittedName>
        <fullName evidence="2">Gamma-glutamyl-gamma-aminobutyrate hydrolase family protein</fullName>
    </submittedName>
</protein>
<gene>
    <name evidence="2" type="ORF">H8707_03805</name>
</gene>
<proteinExistence type="predicted"/>
<dbReference type="AlphaFoldDB" id="A0A926EVK8"/>
<dbReference type="InterPro" id="IPR029062">
    <property type="entry name" value="Class_I_gatase-like"/>
</dbReference>
<reference evidence="2" key="1">
    <citation type="submission" date="2020-08" db="EMBL/GenBank/DDBJ databases">
        <title>Genome public.</title>
        <authorList>
            <person name="Liu C."/>
            <person name="Sun Q."/>
        </authorList>
    </citation>
    <scope>NUCLEOTIDE SEQUENCE</scope>
    <source>
        <strain evidence="2">BX21</strain>
    </source>
</reference>
<dbReference type="SUPFAM" id="SSF52317">
    <property type="entry name" value="Class I glutamine amidotransferase-like"/>
    <property type="match status" value="1"/>
</dbReference>
<name>A0A926EVK8_9FIRM</name>
<dbReference type="PANTHER" id="PTHR42695:SF5">
    <property type="entry name" value="GLUTAMINE AMIDOTRANSFERASE YLR126C-RELATED"/>
    <property type="match status" value="1"/>
</dbReference>
<dbReference type="InterPro" id="IPR017926">
    <property type="entry name" value="GATASE"/>
</dbReference>
<accession>A0A926EVK8</accession>
<evidence type="ECO:0000259" key="1">
    <source>
        <dbReference type="Pfam" id="PF00117"/>
    </source>
</evidence>
<keyword evidence="2" id="KW-0378">Hydrolase</keyword>
<dbReference type="InterPro" id="IPR044992">
    <property type="entry name" value="ChyE-like"/>
</dbReference>
<dbReference type="RefSeq" id="WP_262428818.1">
    <property type="nucleotide sequence ID" value="NZ_JACRTG010000010.1"/>
</dbReference>
<dbReference type="PROSITE" id="PS51273">
    <property type="entry name" value="GATASE_TYPE_1"/>
    <property type="match status" value="1"/>
</dbReference>
<dbReference type="PANTHER" id="PTHR42695">
    <property type="entry name" value="GLUTAMINE AMIDOTRANSFERASE YLR126C-RELATED"/>
    <property type="match status" value="1"/>
</dbReference>
<sequence length="212" mass="24487">MKKILIINNEKDKDDFGWIPIIKEAISKIEETKFVVIHHSEISKESLDEINPDLIYATGRVTYDWTIEEILKDYDAELKMFQNTAIPTIGVCAGHQLMAIAYGATFGKMVETAEDEETIRETGFQDIEIIKNAPLFKDLDNRFRCYELHRDEVKSIPDNFELLASTEMCKIQAMKHKNKNLYGVQFHPEQYNDQNLDGKVILTNLLNLTNVE</sequence>
<evidence type="ECO:0000313" key="2">
    <source>
        <dbReference type="EMBL" id="MBC8587362.1"/>
    </source>
</evidence>
<dbReference type="GO" id="GO:0016787">
    <property type="term" value="F:hydrolase activity"/>
    <property type="evidence" value="ECO:0007669"/>
    <property type="project" value="UniProtKB-KW"/>
</dbReference>
<dbReference type="Proteomes" id="UP000601171">
    <property type="component" value="Unassembled WGS sequence"/>
</dbReference>
<organism evidence="2 3">
    <name type="scientific">Paratissierella segnis</name>
    <dbReference type="NCBI Taxonomy" id="2763679"/>
    <lineage>
        <taxon>Bacteria</taxon>
        <taxon>Bacillati</taxon>
        <taxon>Bacillota</taxon>
        <taxon>Tissierellia</taxon>
        <taxon>Tissierellales</taxon>
        <taxon>Tissierellaceae</taxon>
        <taxon>Paratissierella</taxon>
    </lineage>
</organism>
<dbReference type="GO" id="GO:0005829">
    <property type="term" value="C:cytosol"/>
    <property type="evidence" value="ECO:0007669"/>
    <property type="project" value="TreeGrafter"/>
</dbReference>
<evidence type="ECO:0000313" key="3">
    <source>
        <dbReference type="Proteomes" id="UP000601171"/>
    </source>
</evidence>
<dbReference type="EMBL" id="JACRTG010000010">
    <property type="protein sequence ID" value="MBC8587362.1"/>
    <property type="molecule type" value="Genomic_DNA"/>
</dbReference>
<keyword evidence="3" id="KW-1185">Reference proteome</keyword>
<feature type="domain" description="Glutamine amidotransferase" evidence="1">
    <location>
        <begin position="79"/>
        <end position="193"/>
    </location>
</feature>